<dbReference type="InterPro" id="IPR052928">
    <property type="entry name" value="Desiccation-related_membrane"/>
</dbReference>
<dbReference type="STRING" id="1231336.L248_2526"/>
<keyword evidence="3" id="KW-1185">Reference proteome</keyword>
<dbReference type="Proteomes" id="UP000030647">
    <property type="component" value="Unassembled WGS sequence"/>
</dbReference>
<evidence type="ECO:0000313" key="2">
    <source>
        <dbReference type="EMBL" id="ERL65453.1"/>
    </source>
</evidence>
<protein>
    <recommendedName>
        <fullName evidence="4">YtxH</fullName>
    </recommendedName>
</protein>
<reference evidence="3" key="1">
    <citation type="journal article" date="2013" name="Genome Announc.">
        <title>Whole-Genome Sequencing of Lactobacillus shenzhenensis Strain LY-73T.</title>
        <authorList>
            <person name="Lin Z."/>
            <person name="Liu Z."/>
            <person name="Yang R."/>
            <person name="Zou Y."/>
            <person name="Wan D."/>
            <person name="Chen J."/>
            <person name="Guo M."/>
            <person name="Zhao J."/>
            <person name="Fang C."/>
            <person name="Yang R."/>
            <person name="Liu F."/>
        </authorList>
    </citation>
    <scope>NUCLEOTIDE SEQUENCE [LARGE SCALE GENOMIC DNA]</scope>
    <source>
        <strain evidence="3">LY-73</strain>
    </source>
</reference>
<dbReference type="eggNOG" id="COG4980">
    <property type="taxonomic scope" value="Bacteria"/>
</dbReference>
<evidence type="ECO:0000313" key="3">
    <source>
        <dbReference type="Proteomes" id="UP000030647"/>
    </source>
</evidence>
<feature type="compositionally biased region" description="Acidic residues" evidence="1">
    <location>
        <begin position="183"/>
        <end position="193"/>
    </location>
</feature>
<accession>U4TU99</accession>
<sequence length="193" mass="20334">MAKKGHFLIGFVIGGAVAFAAATLLAPKTGAQLTDRLKKKGGAGKDRAMDYYQYATDLTDSLRDQAGDKIEDLKETFANFKDSINAKHSSPADKEAFDAATDALGDDLTQAEDNADDEGFDDIVIDGKSAFEAAKESADQSQTATDTDPQATDPTPVAPVLSPDQPGSGAPQPGTAERPVENNQDDSDNQPQQ</sequence>
<dbReference type="EMBL" id="KI271586">
    <property type="protein sequence ID" value="ERL65453.1"/>
    <property type="molecule type" value="Genomic_DNA"/>
</dbReference>
<evidence type="ECO:0008006" key="4">
    <source>
        <dbReference type="Google" id="ProtNLM"/>
    </source>
</evidence>
<dbReference type="Pfam" id="PF12732">
    <property type="entry name" value="YtxH"/>
    <property type="match status" value="1"/>
</dbReference>
<feature type="compositionally biased region" description="Acidic residues" evidence="1">
    <location>
        <begin position="109"/>
        <end position="124"/>
    </location>
</feature>
<dbReference type="RefSeq" id="WP_022529127.1">
    <property type="nucleotide sequence ID" value="NZ_KI271586.1"/>
</dbReference>
<dbReference type="InterPro" id="IPR024623">
    <property type="entry name" value="YtxH"/>
</dbReference>
<dbReference type="PANTHER" id="PTHR35792:SF1">
    <property type="entry name" value="SLL0268 PROTEIN"/>
    <property type="match status" value="1"/>
</dbReference>
<gene>
    <name evidence="2" type="ORF">L248_2526</name>
</gene>
<feature type="compositionally biased region" description="Low complexity" evidence="1">
    <location>
        <begin position="98"/>
        <end position="108"/>
    </location>
</feature>
<proteinExistence type="predicted"/>
<feature type="region of interest" description="Disordered" evidence="1">
    <location>
        <begin position="85"/>
        <end position="193"/>
    </location>
</feature>
<dbReference type="HOGENOM" id="CLU_1407224_0_0_9"/>
<dbReference type="PANTHER" id="PTHR35792">
    <property type="entry name" value="GENERAL STRESS PROTEIN"/>
    <property type="match status" value="1"/>
</dbReference>
<evidence type="ECO:0000256" key="1">
    <source>
        <dbReference type="SAM" id="MobiDB-lite"/>
    </source>
</evidence>
<dbReference type="OrthoDB" id="2323760at2"/>
<organism evidence="2 3">
    <name type="scientific">Schleiferilactobacillus shenzhenensis LY-73</name>
    <dbReference type="NCBI Taxonomy" id="1231336"/>
    <lineage>
        <taxon>Bacteria</taxon>
        <taxon>Bacillati</taxon>
        <taxon>Bacillota</taxon>
        <taxon>Bacilli</taxon>
        <taxon>Lactobacillales</taxon>
        <taxon>Lactobacillaceae</taxon>
        <taxon>Schleiferilactobacillus</taxon>
    </lineage>
</organism>
<name>U4TU99_9LACO</name>
<dbReference type="AlphaFoldDB" id="U4TU99"/>
<feature type="compositionally biased region" description="Low complexity" evidence="1">
    <location>
        <begin position="139"/>
        <end position="160"/>
    </location>
</feature>